<name>A0A3Q3NJ76_9LABR</name>
<dbReference type="AlphaFoldDB" id="A0A3Q3NJ76"/>
<protein>
    <submittedName>
        <fullName evidence="1">Uncharacterized protein</fullName>
    </submittedName>
</protein>
<dbReference type="SUPFAM" id="SSF47874">
    <property type="entry name" value="Annexin"/>
    <property type="match status" value="1"/>
</dbReference>
<reference evidence="1" key="1">
    <citation type="submission" date="2025-08" db="UniProtKB">
        <authorList>
            <consortium name="Ensembl"/>
        </authorList>
    </citation>
    <scope>IDENTIFICATION</scope>
</reference>
<accession>A0A3Q3NJ76</accession>
<sequence length="65" mass="7286">MKNTPLTLSLHGDFQLPSTQKPIYPTVVSVRDFDPAKDAARLETAIKTKGERVQQLSQLTLKTDF</sequence>
<dbReference type="InterPro" id="IPR037104">
    <property type="entry name" value="Annexin_sf"/>
</dbReference>
<dbReference type="InParanoid" id="A0A3Q3NJ76"/>
<reference evidence="1" key="2">
    <citation type="submission" date="2025-09" db="UniProtKB">
        <authorList>
            <consortium name="Ensembl"/>
        </authorList>
    </citation>
    <scope>IDENTIFICATION</scope>
</reference>
<dbReference type="GO" id="GO:0005544">
    <property type="term" value="F:calcium-dependent phospholipid binding"/>
    <property type="evidence" value="ECO:0007669"/>
    <property type="project" value="InterPro"/>
</dbReference>
<dbReference type="Proteomes" id="UP000261660">
    <property type="component" value="Unplaced"/>
</dbReference>
<evidence type="ECO:0000313" key="2">
    <source>
        <dbReference type="Proteomes" id="UP000261660"/>
    </source>
</evidence>
<dbReference type="Ensembl" id="ENSLBET00000036152.1">
    <property type="protein sequence ID" value="ENSLBEP00000034665.1"/>
    <property type="gene ID" value="ENSLBEG00000026050.1"/>
</dbReference>
<evidence type="ECO:0000313" key="1">
    <source>
        <dbReference type="Ensembl" id="ENSLBEP00000034665.1"/>
    </source>
</evidence>
<proteinExistence type="predicted"/>
<keyword evidence="2" id="KW-1185">Reference proteome</keyword>
<dbReference type="GO" id="GO:0005509">
    <property type="term" value="F:calcium ion binding"/>
    <property type="evidence" value="ECO:0007669"/>
    <property type="project" value="InterPro"/>
</dbReference>
<organism evidence="1 2">
    <name type="scientific">Labrus bergylta</name>
    <name type="common">ballan wrasse</name>
    <dbReference type="NCBI Taxonomy" id="56723"/>
    <lineage>
        <taxon>Eukaryota</taxon>
        <taxon>Metazoa</taxon>
        <taxon>Chordata</taxon>
        <taxon>Craniata</taxon>
        <taxon>Vertebrata</taxon>
        <taxon>Euteleostomi</taxon>
        <taxon>Actinopterygii</taxon>
        <taxon>Neopterygii</taxon>
        <taxon>Teleostei</taxon>
        <taxon>Neoteleostei</taxon>
        <taxon>Acanthomorphata</taxon>
        <taxon>Eupercaria</taxon>
        <taxon>Labriformes</taxon>
        <taxon>Labridae</taxon>
        <taxon>Labrus</taxon>
    </lineage>
</organism>